<dbReference type="EMBL" id="WOGT01000006">
    <property type="protein sequence ID" value="MUN55521.1"/>
    <property type="molecule type" value="Genomic_DNA"/>
</dbReference>
<keyword evidence="2" id="KW-1185">Reference proteome</keyword>
<dbReference type="AlphaFoldDB" id="A0A7K1LJY7"/>
<dbReference type="Proteomes" id="UP000462152">
    <property type="component" value="Unassembled WGS sequence"/>
</dbReference>
<evidence type="ECO:0000313" key="1">
    <source>
        <dbReference type="EMBL" id="MUN55521.1"/>
    </source>
</evidence>
<name>A0A7K1LJY7_9MICC</name>
<comment type="caution">
    <text evidence="1">The sequence shown here is derived from an EMBL/GenBank/DDBJ whole genome shotgun (WGS) entry which is preliminary data.</text>
</comment>
<organism evidence="1 2">
    <name type="scientific">Rothia koreensis</name>
    <dbReference type="NCBI Taxonomy" id="592378"/>
    <lineage>
        <taxon>Bacteria</taxon>
        <taxon>Bacillati</taxon>
        <taxon>Actinomycetota</taxon>
        <taxon>Actinomycetes</taxon>
        <taxon>Micrococcales</taxon>
        <taxon>Micrococcaceae</taxon>
        <taxon>Rothia</taxon>
    </lineage>
</organism>
<protein>
    <submittedName>
        <fullName evidence="1">Uncharacterized protein</fullName>
    </submittedName>
</protein>
<sequence length="220" mass="23843">MTTMIRTQTKITNDLAEYLVPDLGVPVAARWVASTMDPEDPSRIPDAMGLSRTAAVRTKPADARVIHSADGHALQITKGSYQSGQYAFRHARTSAFTMIAVLSCPGAAGPIVDFGPCRMQKTATYSLQHDKDLIHVESRARDVVLIGSFDGANSHLTVNDERALGDLSAGSKPDLQSMFGATYGTATWYEFAILDFPVSPEQADQIVNVMRGIYPNLLGR</sequence>
<proteinExistence type="predicted"/>
<dbReference type="OrthoDB" id="4878109at2"/>
<dbReference type="RefSeq" id="WP_129315263.1">
    <property type="nucleotide sequence ID" value="NZ_NOIQ01000005.1"/>
</dbReference>
<accession>A0A7K1LJY7</accession>
<gene>
    <name evidence="1" type="ORF">GMA10_09915</name>
</gene>
<reference evidence="1 2" key="1">
    <citation type="submission" date="2019-12" db="EMBL/GenBank/DDBJ databases">
        <authorList>
            <person name="Li J."/>
            <person name="Shi Y."/>
            <person name="Xu G."/>
            <person name="Xiao D."/>
            <person name="Ran X."/>
        </authorList>
    </citation>
    <scope>NUCLEOTIDE SEQUENCE [LARGE SCALE GENOMIC DNA]</scope>
    <source>
        <strain evidence="1 2">JCM 15915</strain>
    </source>
</reference>
<evidence type="ECO:0000313" key="2">
    <source>
        <dbReference type="Proteomes" id="UP000462152"/>
    </source>
</evidence>